<gene>
    <name evidence="8" type="ORF">H310_10901</name>
</gene>
<feature type="compositionally biased region" description="Polar residues" evidence="6">
    <location>
        <begin position="71"/>
        <end position="81"/>
    </location>
</feature>
<keyword evidence="3" id="KW-0235">DNA replication</keyword>
<name>A0A024TP02_9STRA</name>
<dbReference type="Gene3D" id="3.40.50.300">
    <property type="entry name" value="P-loop containing nucleotide triphosphate hydrolases"/>
    <property type="match status" value="1"/>
</dbReference>
<dbReference type="RefSeq" id="XP_008875612.1">
    <property type="nucleotide sequence ID" value="XM_008877390.1"/>
</dbReference>
<accession>A0A024TP02</accession>
<evidence type="ECO:0000256" key="4">
    <source>
        <dbReference type="ARBA" id="ARBA00023125"/>
    </source>
</evidence>
<dbReference type="Pfam" id="PF14629">
    <property type="entry name" value="ORC4_C"/>
    <property type="match status" value="1"/>
</dbReference>
<keyword evidence="5" id="KW-0539">Nucleus</keyword>
<evidence type="ECO:0000313" key="8">
    <source>
        <dbReference type="EMBL" id="ETV95860.1"/>
    </source>
</evidence>
<feature type="compositionally biased region" description="Low complexity" evidence="6">
    <location>
        <begin position="195"/>
        <end position="219"/>
    </location>
</feature>
<proteinExistence type="inferred from homology"/>
<dbReference type="EMBL" id="KI913979">
    <property type="protein sequence ID" value="ETV95860.1"/>
    <property type="molecule type" value="Genomic_DNA"/>
</dbReference>
<feature type="region of interest" description="Disordered" evidence="6">
    <location>
        <begin position="187"/>
        <end position="220"/>
    </location>
</feature>
<feature type="region of interest" description="Disordered" evidence="6">
    <location>
        <begin position="54"/>
        <end position="157"/>
    </location>
</feature>
<dbReference type="RefSeq" id="XP_008875611.1">
    <property type="nucleotide sequence ID" value="XM_008877389.1"/>
</dbReference>
<dbReference type="GeneID" id="20087951"/>
<dbReference type="InterPro" id="IPR027417">
    <property type="entry name" value="P-loop_NTPase"/>
</dbReference>
<evidence type="ECO:0000259" key="7">
    <source>
        <dbReference type="Pfam" id="PF14629"/>
    </source>
</evidence>
<dbReference type="GO" id="GO:0006270">
    <property type="term" value="P:DNA replication initiation"/>
    <property type="evidence" value="ECO:0007669"/>
    <property type="project" value="TreeGrafter"/>
</dbReference>
<dbReference type="PANTHER" id="PTHR12087:SF0">
    <property type="entry name" value="ORIGIN RECOGNITION COMPLEX SUBUNIT 4"/>
    <property type="match status" value="1"/>
</dbReference>
<dbReference type="GO" id="GO:0003688">
    <property type="term" value="F:DNA replication origin binding"/>
    <property type="evidence" value="ECO:0007669"/>
    <property type="project" value="TreeGrafter"/>
</dbReference>
<dbReference type="InterPro" id="IPR032705">
    <property type="entry name" value="ORC4_C"/>
</dbReference>
<dbReference type="OrthoDB" id="343623at2759"/>
<dbReference type="EMBL" id="KI913979">
    <property type="protein sequence ID" value="ETV95859.1"/>
    <property type="molecule type" value="Genomic_DNA"/>
</dbReference>
<feature type="domain" description="Origin recognition complex subunit 4 C-terminal" evidence="7">
    <location>
        <begin position="478"/>
        <end position="646"/>
    </location>
</feature>
<evidence type="ECO:0000256" key="3">
    <source>
        <dbReference type="ARBA" id="ARBA00022705"/>
    </source>
</evidence>
<reference evidence="8" key="1">
    <citation type="submission" date="2013-12" db="EMBL/GenBank/DDBJ databases">
        <title>The Genome Sequence of Aphanomyces invadans NJM9701.</title>
        <authorList>
            <consortium name="The Broad Institute Genomics Platform"/>
            <person name="Russ C."/>
            <person name="Tyler B."/>
            <person name="van West P."/>
            <person name="Dieguez-Uribeondo J."/>
            <person name="Young S.K."/>
            <person name="Zeng Q."/>
            <person name="Gargeya S."/>
            <person name="Fitzgerald M."/>
            <person name="Abouelleil A."/>
            <person name="Alvarado L."/>
            <person name="Chapman S.B."/>
            <person name="Gainer-Dewar J."/>
            <person name="Goldberg J."/>
            <person name="Griggs A."/>
            <person name="Gujja S."/>
            <person name="Hansen M."/>
            <person name="Howarth C."/>
            <person name="Imamovic A."/>
            <person name="Ireland A."/>
            <person name="Larimer J."/>
            <person name="McCowan C."/>
            <person name="Murphy C."/>
            <person name="Pearson M."/>
            <person name="Poon T.W."/>
            <person name="Priest M."/>
            <person name="Roberts A."/>
            <person name="Saif S."/>
            <person name="Shea T."/>
            <person name="Sykes S."/>
            <person name="Wortman J."/>
            <person name="Nusbaum C."/>
            <person name="Birren B."/>
        </authorList>
    </citation>
    <scope>NUCLEOTIDE SEQUENCE [LARGE SCALE GENOMIC DNA]</scope>
    <source>
        <strain evidence="8">NJM9701</strain>
    </source>
</reference>
<sequence length="667" mass="72815">MDFSVSFLENLYESESVGNDAAVESVIVSIPSKSAHPSPRKASPSVVDRASIPCRTSLGMTPSPMKRKRTPSMTNSPSSAVELTDEGSESSFTRRRRSPRKHATSPVKHFAVGATPPSRHSPHSNVTCAKAGPLDLSSIAEQPHPPTPPETRDEDSTATLLSLASPTHATNSSNTTIATPLFLAATAPSSDHPKSPTLTSTAPSSPAATDAAAPLSTDPSMDQIFMTGQQVHCVRHVVLSQRRYASGWTGHDGAIDDVRRVLERTISFGESQSAMVVGSAGSGKRAIVARAVAQLKAASPRVFFPVYLSGSALANDMEGFREIVQQLVPEGGVAGHKAASFFNVYDFLKQLLLEKALAGHAVIFVLDAFDTFVGGAKQLLVYNLLDWMQSKDVCIGLVGISCNFNVLAHFEKRVKSRFSNIQIAVPRPPLKAILQLLWSSFQFRRPAATIACDPTNAPRPIHATGHSVAWPAHVPQPSDDFYDLWEASLYRVLFGADLHSTWWWQHLYDLGKPVDVFVRLLQVALTQLTPSKPLLDNAHVQAAWDVLFPDHVLHALRGLTTREMTLVLGMIGLERQGKSQYSFEMVFHDCSAFYRQHAMKSPPRVELLHALANLLALHVVHEVTHQPQPEYSMVRLAVRPTEVLDAIRKKSVACTALVEQWAMTTLV</sequence>
<dbReference type="VEuPathDB" id="FungiDB:H310_10901"/>
<dbReference type="SUPFAM" id="SSF52540">
    <property type="entry name" value="P-loop containing nucleoside triphosphate hydrolases"/>
    <property type="match status" value="1"/>
</dbReference>
<evidence type="ECO:0000256" key="5">
    <source>
        <dbReference type="ARBA" id="ARBA00023242"/>
    </source>
</evidence>
<feature type="compositionally biased region" description="Basic residues" evidence="6">
    <location>
        <begin position="93"/>
        <end position="103"/>
    </location>
</feature>
<dbReference type="eggNOG" id="KOG2228">
    <property type="taxonomic scope" value="Eukaryota"/>
</dbReference>
<evidence type="ECO:0000256" key="6">
    <source>
        <dbReference type="SAM" id="MobiDB-lite"/>
    </source>
</evidence>
<organism evidence="8">
    <name type="scientific">Aphanomyces invadans</name>
    <dbReference type="NCBI Taxonomy" id="157072"/>
    <lineage>
        <taxon>Eukaryota</taxon>
        <taxon>Sar</taxon>
        <taxon>Stramenopiles</taxon>
        <taxon>Oomycota</taxon>
        <taxon>Saprolegniomycetes</taxon>
        <taxon>Saprolegniales</taxon>
        <taxon>Verrucalvaceae</taxon>
        <taxon>Aphanomyces</taxon>
    </lineage>
</organism>
<comment type="subcellular location">
    <subcellularLocation>
        <location evidence="1">Nucleus</location>
    </subcellularLocation>
</comment>
<protein>
    <recommendedName>
        <fullName evidence="7">Origin recognition complex subunit 4 C-terminal domain-containing protein</fullName>
    </recommendedName>
</protein>
<keyword evidence="4" id="KW-0238">DNA-binding</keyword>
<dbReference type="GO" id="GO:0005664">
    <property type="term" value="C:nuclear origin of replication recognition complex"/>
    <property type="evidence" value="ECO:0007669"/>
    <property type="project" value="TreeGrafter"/>
</dbReference>
<dbReference type="STRING" id="157072.A0A024TP02"/>
<evidence type="ECO:0000256" key="1">
    <source>
        <dbReference type="ARBA" id="ARBA00004123"/>
    </source>
</evidence>
<evidence type="ECO:0000256" key="2">
    <source>
        <dbReference type="ARBA" id="ARBA00005334"/>
    </source>
</evidence>
<dbReference type="PANTHER" id="PTHR12087">
    <property type="entry name" value="ORIGIN RECOGNITION COMPLEX SUBUNIT 4"/>
    <property type="match status" value="1"/>
</dbReference>
<dbReference type="InterPro" id="IPR016527">
    <property type="entry name" value="ORC4"/>
</dbReference>
<comment type="similarity">
    <text evidence="2">Belongs to the ORC4 family.</text>
</comment>
<dbReference type="AlphaFoldDB" id="A0A024TP02"/>